<keyword evidence="2" id="KW-1185">Reference proteome</keyword>
<dbReference type="SUPFAM" id="SSF56112">
    <property type="entry name" value="Protein kinase-like (PK-like)"/>
    <property type="match status" value="1"/>
</dbReference>
<organism evidence="1 2">
    <name type="scientific">Halteria grandinella</name>
    <dbReference type="NCBI Taxonomy" id="5974"/>
    <lineage>
        <taxon>Eukaryota</taxon>
        <taxon>Sar</taxon>
        <taxon>Alveolata</taxon>
        <taxon>Ciliophora</taxon>
        <taxon>Intramacronucleata</taxon>
        <taxon>Spirotrichea</taxon>
        <taxon>Stichotrichia</taxon>
        <taxon>Sporadotrichida</taxon>
        <taxon>Halteriidae</taxon>
        <taxon>Halteria</taxon>
    </lineage>
</organism>
<name>A0A8J8NWM2_HALGN</name>
<reference evidence="1" key="1">
    <citation type="submission" date="2019-06" db="EMBL/GenBank/DDBJ databases">
        <authorList>
            <person name="Zheng W."/>
        </authorList>
    </citation>
    <scope>NUCLEOTIDE SEQUENCE</scope>
    <source>
        <strain evidence="1">QDHG01</strain>
    </source>
</reference>
<sequence length="721" mass="85015">MVEKSNLNWDQSENEPYRIGKNIPQELQKSTFALPFPNNPQMALEEDYQDYEGSRSSSSKNMNYSAQYKSVSAENYPKFIQEHLELEDGQFLENNQILLKIIFDSAQIEEFRIDEKEIDGNPLCYNYFFLHSGIARFIETQCDQNKLLNKSSLDFCIQQRMNRQQFIYQLKIGETLTDDQQRIFLINQSIESFKLKYANENMLERYWPSIKPQYIEQDVSKNLKGMIPSNYAEKIIFYQLKSNTAKEITTKLSKSLVIGDRFLKKPLLNEYMSKLRKIQIVMDLIFEHQMIQSLAYLDGKQNITTNDLFIVSNGDVELYDYCCLHNKYFVMQRDNNFNINRMESSRFQSLKQLELQTFMLLHYMHSLNKKGLYHGDLKPQNVFFDSYRRGFVTTDSGTIVNTSGGAKDYYRYFYTKFCSQMNAQKIINKEPFSIQELKEEDIFQFASTISQAYKNYIPTHENSKTIDLILALCSEHKSDIQAISSLVLTNAKIVLELIEFLRMLDNFPRFTCTFWGFFANCLDHSFASLQIPHADFIEKLHYDSNNEEYYISINYFYIMDEIAAISMKTYGEKDITRTRDALLSYLQQHHKPYLWYSIILRLIDSLHELNLLHKDEVKAKEKRNIIENQYSESLNQFDEITDPAIKQKECEAMVDCIVHLYSNFQEAVIGFHNGKHPAYLLFDDLCSTTLFKLVKDMDRRSELENCIDDQILFFRNDGIFK</sequence>
<dbReference type="Gene3D" id="1.10.510.10">
    <property type="entry name" value="Transferase(Phosphotransferase) domain 1"/>
    <property type="match status" value="1"/>
</dbReference>
<dbReference type="GO" id="GO:0004672">
    <property type="term" value="F:protein kinase activity"/>
    <property type="evidence" value="ECO:0007669"/>
    <property type="project" value="InterPro"/>
</dbReference>
<dbReference type="EMBL" id="RRYP01004326">
    <property type="protein sequence ID" value="TNV82962.1"/>
    <property type="molecule type" value="Genomic_DNA"/>
</dbReference>
<protein>
    <submittedName>
        <fullName evidence="1">Uncharacterized protein</fullName>
    </submittedName>
</protein>
<dbReference type="InterPro" id="IPR008271">
    <property type="entry name" value="Ser/Thr_kinase_AS"/>
</dbReference>
<dbReference type="Proteomes" id="UP000785679">
    <property type="component" value="Unassembled WGS sequence"/>
</dbReference>
<dbReference type="PROSITE" id="PS00108">
    <property type="entry name" value="PROTEIN_KINASE_ST"/>
    <property type="match status" value="1"/>
</dbReference>
<evidence type="ECO:0000313" key="1">
    <source>
        <dbReference type="EMBL" id="TNV82962.1"/>
    </source>
</evidence>
<evidence type="ECO:0000313" key="2">
    <source>
        <dbReference type="Proteomes" id="UP000785679"/>
    </source>
</evidence>
<dbReference type="InterPro" id="IPR011009">
    <property type="entry name" value="Kinase-like_dom_sf"/>
</dbReference>
<dbReference type="AlphaFoldDB" id="A0A8J8NWM2"/>
<proteinExistence type="predicted"/>
<accession>A0A8J8NWM2</accession>
<comment type="caution">
    <text evidence="1">The sequence shown here is derived from an EMBL/GenBank/DDBJ whole genome shotgun (WGS) entry which is preliminary data.</text>
</comment>
<gene>
    <name evidence="1" type="ORF">FGO68_gene5085</name>
</gene>
<dbReference type="OrthoDB" id="242910at2759"/>